<dbReference type="RefSeq" id="XP_027616633.1">
    <property type="nucleotide sequence ID" value="XM_027760832.1"/>
</dbReference>
<dbReference type="Proteomes" id="UP000287166">
    <property type="component" value="Unassembled WGS sequence"/>
</dbReference>
<gene>
    <name evidence="1" type="ORF">SCP_0802420</name>
</gene>
<dbReference type="InParanoid" id="A0A401GU56"/>
<reference evidence="1 2" key="1">
    <citation type="journal article" date="2018" name="Sci. Rep.">
        <title>Genome sequence of the cauliflower mushroom Sparassis crispa (Hanabiratake) and its association with beneficial usage.</title>
        <authorList>
            <person name="Kiyama R."/>
            <person name="Furutani Y."/>
            <person name="Kawaguchi K."/>
            <person name="Nakanishi T."/>
        </authorList>
    </citation>
    <scope>NUCLEOTIDE SEQUENCE [LARGE SCALE GENOMIC DNA]</scope>
</reference>
<sequence length="96" mass="10759">MSVLPIPPQPSKLACTSLLDELSPGSVSCQHLAMDATEPQSSMLLECFMRTFLRTFFFEDFPLQTRALASLHDTHDGAMLQEWVLLFLETMVMGHA</sequence>
<name>A0A401GU56_9APHY</name>
<organism evidence="1 2">
    <name type="scientific">Sparassis crispa</name>
    <dbReference type="NCBI Taxonomy" id="139825"/>
    <lineage>
        <taxon>Eukaryota</taxon>
        <taxon>Fungi</taxon>
        <taxon>Dikarya</taxon>
        <taxon>Basidiomycota</taxon>
        <taxon>Agaricomycotina</taxon>
        <taxon>Agaricomycetes</taxon>
        <taxon>Polyporales</taxon>
        <taxon>Sparassidaceae</taxon>
        <taxon>Sparassis</taxon>
    </lineage>
</organism>
<evidence type="ECO:0000313" key="1">
    <source>
        <dbReference type="EMBL" id="GBE85720.1"/>
    </source>
</evidence>
<dbReference type="EMBL" id="BFAD01000008">
    <property type="protein sequence ID" value="GBE85720.1"/>
    <property type="molecule type" value="Genomic_DNA"/>
</dbReference>
<accession>A0A401GU56</accession>
<dbReference type="GeneID" id="38782637"/>
<protein>
    <submittedName>
        <fullName evidence="1">Uncharacterized protein</fullName>
    </submittedName>
</protein>
<dbReference type="AlphaFoldDB" id="A0A401GU56"/>
<evidence type="ECO:0000313" key="2">
    <source>
        <dbReference type="Proteomes" id="UP000287166"/>
    </source>
</evidence>
<proteinExistence type="predicted"/>
<comment type="caution">
    <text evidence="1">The sequence shown here is derived from an EMBL/GenBank/DDBJ whole genome shotgun (WGS) entry which is preliminary data.</text>
</comment>
<keyword evidence="2" id="KW-1185">Reference proteome</keyword>